<evidence type="ECO:0000259" key="3">
    <source>
        <dbReference type="PROSITE" id="PS50966"/>
    </source>
</evidence>
<gene>
    <name evidence="4" type="ORF">ABIA52_002128</name>
</gene>
<proteinExistence type="predicted"/>
<protein>
    <recommendedName>
        <fullName evidence="3">SWIM-type domain-containing protein</fullName>
    </recommendedName>
</protein>
<keyword evidence="1" id="KW-0862">Zinc</keyword>
<comment type="caution">
    <text evidence="4">The sequence shown here is derived from an EMBL/GenBank/DDBJ whole genome shotgun (WGS) entry which is preliminary data.</text>
</comment>
<evidence type="ECO:0000256" key="2">
    <source>
        <dbReference type="SAM" id="MobiDB-lite"/>
    </source>
</evidence>
<keyword evidence="1" id="KW-0863">Zinc-finger</keyword>
<sequence>MGRWSEERVISAAPDSSSLAAARKLAHPGPWSESGSNDVLVWGKCQGSGKTPYQVSVDVVAPAYRCSCPSRKFPCKHALALLLLWARGEAAEAGAEAAGFAQEWAAQRADRATAKEQRQSGQPADPEAQAKRLAARLALMDAGIADFSRWLTDVARTGLAAARQQPYSWWDGVAARLVDAQLPGLAEQVREMASEVNARADWADHLLVNVGRWWALTKAWSQRDSLAPGEFADLRAALGWATASSDVQGKESLPGPWLVLGAHRSDDGRLQQQRTWLRSPEGTVVVVLDFASQGQSLATPQLAGALLNTTVARYPGSAPQRAMFTSPVEPQGTAAGLGDGGTIATALLQESAAVAASPWRIRHPVLLGNVTVSPAGAGWILDGDGQALPLLDAPLDSLLALTGGHAVSMFGELEDGHFRPLTVVVNEKVVTP</sequence>
<reference evidence="4 5" key="1">
    <citation type="submission" date="2024-10" db="EMBL/GenBank/DDBJ databases">
        <title>Novel secondary metabolite-producing bacteria for plant disease control.</title>
        <authorList>
            <person name="Chevrette M."/>
        </authorList>
    </citation>
    <scope>NUCLEOTIDE SEQUENCE [LARGE SCALE GENOMIC DNA]</scope>
    <source>
        <strain evidence="4 5">J30 TE3557</strain>
    </source>
</reference>
<name>A0ABW8N6M4_9MICC</name>
<feature type="domain" description="SWIM-type" evidence="3">
    <location>
        <begin position="53"/>
        <end position="86"/>
    </location>
</feature>
<dbReference type="PROSITE" id="PS50966">
    <property type="entry name" value="ZF_SWIM"/>
    <property type="match status" value="1"/>
</dbReference>
<evidence type="ECO:0000313" key="4">
    <source>
        <dbReference type="EMBL" id="MFK4639239.1"/>
    </source>
</evidence>
<evidence type="ECO:0000256" key="1">
    <source>
        <dbReference type="PROSITE-ProRule" id="PRU00325"/>
    </source>
</evidence>
<keyword evidence="1" id="KW-0479">Metal-binding</keyword>
<dbReference type="Proteomes" id="UP001620520">
    <property type="component" value="Unassembled WGS sequence"/>
</dbReference>
<accession>A0ABW8N6M4</accession>
<organism evidence="4 5">
    <name type="scientific">Paenarthrobacter histidinolovorans</name>
    <dbReference type="NCBI Taxonomy" id="43664"/>
    <lineage>
        <taxon>Bacteria</taxon>
        <taxon>Bacillati</taxon>
        <taxon>Actinomycetota</taxon>
        <taxon>Actinomycetes</taxon>
        <taxon>Micrococcales</taxon>
        <taxon>Micrococcaceae</taxon>
        <taxon>Paenarthrobacter</taxon>
    </lineage>
</organism>
<dbReference type="EMBL" id="JBIYEW010000003">
    <property type="protein sequence ID" value="MFK4639239.1"/>
    <property type="molecule type" value="Genomic_DNA"/>
</dbReference>
<evidence type="ECO:0000313" key="5">
    <source>
        <dbReference type="Proteomes" id="UP001620520"/>
    </source>
</evidence>
<feature type="compositionally biased region" description="Basic and acidic residues" evidence="2">
    <location>
        <begin position="108"/>
        <end position="118"/>
    </location>
</feature>
<dbReference type="RefSeq" id="WP_404594355.1">
    <property type="nucleotide sequence ID" value="NZ_JBIYEW010000003.1"/>
</dbReference>
<feature type="region of interest" description="Disordered" evidence="2">
    <location>
        <begin position="108"/>
        <end position="127"/>
    </location>
</feature>
<dbReference type="Pfam" id="PF04434">
    <property type="entry name" value="SWIM"/>
    <property type="match status" value="1"/>
</dbReference>
<keyword evidence="5" id="KW-1185">Reference proteome</keyword>
<dbReference type="InterPro" id="IPR007527">
    <property type="entry name" value="Znf_SWIM"/>
</dbReference>